<comment type="caution">
    <text evidence="2">The sequence shown here is derived from an EMBL/GenBank/DDBJ whole genome shotgun (WGS) entry which is preliminary data.</text>
</comment>
<evidence type="ECO:0000256" key="1">
    <source>
        <dbReference type="SAM" id="SignalP"/>
    </source>
</evidence>
<feature type="chain" id="PRO_5002534561" evidence="1">
    <location>
        <begin position="23"/>
        <end position="306"/>
    </location>
</feature>
<gene>
    <name evidence="2" type="ORF">UT64_C0001G0001</name>
</gene>
<proteinExistence type="predicted"/>
<accession>A0A0G0T7T6</accession>
<dbReference type="AlphaFoldDB" id="A0A0G0T7T6"/>
<protein>
    <submittedName>
        <fullName evidence="2">Uncharacterized protein</fullName>
    </submittedName>
</protein>
<evidence type="ECO:0000313" key="2">
    <source>
        <dbReference type="EMBL" id="KKR33927.1"/>
    </source>
</evidence>
<dbReference type="Proteomes" id="UP000034137">
    <property type="component" value="Unassembled WGS sequence"/>
</dbReference>
<feature type="signal peptide" evidence="1">
    <location>
        <begin position="1"/>
        <end position="22"/>
    </location>
</feature>
<keyword evidence="1" id="KW-0732">Signal</keyword>
<reference evidence="2 3" key="1">
    <citation type="journal article" date="2015" name="Nature">
        <title>rRNA introns, odd ribosomes, and small enigmatic genomes across a large radiation of phyla.</title>
        <authorList>
            <person name="Brown C.T."/>
            <person name="Hug L.A."/>
            <person name="Thomas B.C."/>
            <person name="Sharon I."/>
            <person name="Castelle C.J."/>
            <person name="Singh A."/>
            <person name="Wilkins M.J."/>
            <person name="Williams K.H."/>
            <person name="Banfield J.F."/>
        </authorList>
    </citation>
    <scope>NUCLEOTIDE SEQUENCE [LARGE SCALE GENOMIC DNA]</scope>
</reference>
<name>A0A0G0T7T6_9BACT</name>
<evidence type="ECO:0000313" key="3">
    <source>
        <dbReference type="Proteomes" id="UP000034137"/>
    </source>
</evidence>
<sequence>MKKTLLYAIIAMFCFIGRPVLAMNDEAVNDFCVYLENDDEKVIKLCGETLVGAKTGELFKTNAKIVTQYLEIFGGLNKIRFEAVAAKSAQVEIRIQKGENNTTTAIFCQQKQNQYVHFINNDLVGDSYVQDVTASAKGCFDNETPPDAIFREVLGVQEVDDDEKERADERCTTVIENRAPGVVIPLDVTASYVPEVQTDHLKSELCSMFGNEYAAIRVCTYVWKVSNHFVDNQNADSIKNFRNLALILENHDFEPVGVKQVTHKPIEVTMDDDTTDIYCGDGYSVDRYSEDHLKDVVKAIHYCIVK</sequence>
<organism evidence="2 3">
    <name type="scientific">Candidatus Falkowbacteria bacterium GW2011_GWF2_39_8</name>
    <dbReference type="NCBI Taxonomy" id="1618642"/>
    <lineage>
        <taxon>Bacteria</taxon>
        <taxon>Candidatus Falkowiibacteriota</taxon>
    </lineage>
</organism>
<dbReference type="EMBL" id="LBXO01000001">
    <property type="protein sequence ID" value="KKR33927.1"/>
    <property type="molecule type" value="Genomic_DNA"/>
</dbReference>